<evidence type="ECO:0000313" key="1">
    <source>
        <dbReference type="EMBL" id="CAB4911649.1"/>
    </source>
</evidence>
<name>A0A6J7H7G5_9ZZZZ</name>
<reference evidence="1" key="1">
    <citation type="submission" date="2020-05" db="EMBL/GenBank/DDBJ databases">
        <authorList>
            <person name="Chiriac C."/>
            <person name="Salcher M."/>
            <person name="Ghai R."/>
            <person name="Kavagutti S V."/>
        </authorList>
    </citation>
    <scope>NUCLEOTIDE SEQUENCE</scope>
</reference>
<organism evidence="1">
    <name type="scientific">freshwater metagenome</name>
    <dbReference type="NCBI Taxonomy" id="449393"/>
    <lineage>
        <taxon>unclassified sequences</taxon>
        <taxon>metagenomes</taxon>
        <taxon>ecological metagenomes</taxon>
    </lineage>
</organism>
<proteinExistence type="predicted"/>
<protein>
    <submittedName>
        <fullName evidence="1">Unannotated protein</fullName>
    </submittedName>
</protein>
<sequence>MSAPHPATHALRERSRQAWHRSLVADLRTGEPDWRRDVRDLLVHLAPYRHCAGLLGMPAGLSFRFAAWRGPADVRAATVAFGARRDVRLDAFGWALAETPDGPAYVSTLREIDVDRLARRLGR</sequence>
<dbReference type="EMBL" id="CAFBMK010000060">
    <property type="protein sequence ID" value="CAB4911649.1"/>
    <property type="molecule type" value="Genomic_DNA"/>
</dbReference>
<dbReference type="AlphaFoldDB" id="A0A6J7H7G5"/>
<gene>
    <name evidence="1" type="ORF">UFOPK3564_01285</name>
</gene>
<accession>A0A6J7H7G5</accession>